<proteinExistence type="predicted"/>
<reference evidence="3" key="1">
    <citation type="submission" date="2015-12" db="EMBL/GenBank/DDBJ databases">
        <title>De novo transcriptome assembly of four potential Pierce s Disease insect vectors from Arizona vineyards.</title>
        <authorList>
            <person name="Tassone E.E."/>
        </authorList>
    </citation>
    <scope>NUCLEOTIDE SEQUENCE</scope>
</reference>
<dbReference type="Gene3D" id="3.40.525.10">
    <property type="entry name" value="CRAL-TRIO lipid binding domain"/>
    <property type="match status" value="1"/>
</dbReference>
<organism evidence="3">
    <name type="scientific">Clastoptera arizonana</name>
    <name type="common">Arizona spittle bug</name>
    <dbReference type="NCBI Taxonomy" id="38151"/>
    <lineage>
        <taxon>Eukaryota</taxon>
        <taxon>Metazoa</taxon>
        <taxon>Ecdysozoa</taxon>
        <taxon>Arthropoda</taxon>
        <taxon>Hexapoda</taxon>
        <taxon>Insecta</taxon>
        <taxon>Pterygota</taxon>
        <taxon>Neoptera</taxon>
        <taxon>Paraneoptera</taxon>
        <taxon>Hemiptera</taxon>
        <taxon>Auchenorrhyncha</taxon>
        <taxon>Cercopoidea</taxon>
        <taxon>Clastopteridae</taxon>
        <taxon>Clastoptera</taxon>
    </lineage>
</organism>
<dbReference type="CDD" id="cd00170">
    <property type="entry name" value="SEC14"/>
    <property type="match status" value="1"/>
</dbReference>
<dbReference type="EMBL" id="GEDC01029310">
    <property type="protein sequence ID" value="JAS07988.1"/>
    <property type="molecule type" value="Transcribed_RNA"/>
</dbReference>
<evidence type="ECO:0000259" key="2">
    <source>
        <dbReference type="PROSITE" id="PS50191"/>
    </source>
</evidence>
<dbReference type="PANTHER" id="PTHR10174">
    <property type="entry name" value="ALPHA-TOCOPHEROL TRANSFER PROTEIN-RELATED"/>
    <property type="match status" value="1"/>
</dbReference>
<name>A0A1B6C3A9_9HEMI</name>
<accession>A0A1B6C3A9</accession>
<evidence type="ECO:0000256" key="1">
    <source>
        <dbReference type="SAM" id="MobiDB-lite"/>
    </source>
</evidence>
<dbReference type="AlphaFoldDB" id="A0A1B6C3A9"/>
<dbReference type="SUPFAM" id="SSF52087">
    <property type="entry name" value="CRAL/TRIO domain"/>
    <property type="match status" value="1"/>
</dbReference>
<feature type="region of interest" description="Disordered" evidence="1">
    <location>
        <begin position="281"/>
        <end position="301"/>
    </location>
</feature>
<dbReference type="GO" id="GO:1902936">
    <property type="term" value="F:phosphatidylinositol bisphosphate binding"/>
    <property type="evidence" value="ECO:0007669"/>
    <property type="project" value="TreeGrafter"/>
</dbReference>
<dbReference type="InterPro" id="IPR001251">
    <property type="entry name" value="CRAL-TRIO_dom"/>
</dbReference>
<protein>
    <recommendedName>
        <fullName evidence="2">CRAL-TRIO domain-containing protein</fullName>
    </recommendedName>
</protein>
<dbReference type="PANTHER" id="PTHR10174:SF224">
    <property type="entry name" value="RETINOL-BINDING PROTEIN PINTA"/>
    <property type="match status" value="1"/>
</dbReference>
<dbReference type="GO" id="GO:0016020">
    <property type="term" value="C:membrane"/>
    <property type="evidence" value="ECO:0007669"/>
    <property type="project" value="TreeGrafter"/>
</dbReference>
<gene>
    <name evidence="3" type="ORF">g.20540</name>
</gene>
<dbReference type="SUPFAM" id="SSF46938">
    <property type="entry name" value="CRAL/TRIO N-terminal domain"/>
    <property type="match status" value="1"/>
</dbReference>
<evidence type="ECO:0000313" key="3">
    <source>
        <dbReference type="EMBL" id="JAS07988.1"/>
    </source>
</evidence>
<dbReference type="InterPro" id="IPR036273">
    <property type="entry name" value="CRAL/TRIO_N_dom_sf"/>
</dbReference>
<dbReference type="Pfam" id="PF00650">
    <property type="entry name" value="CRAL_TRIO"/>
    <property type="match status" value="1"/>
</dbReference>
<sequence>MIDDFNPFKISLEEELQRNPQLKVDDIKNLQVWLKDQPSFPKMYDEQLCQFAHACYYDVEETKKTLQYFFKYKASMTEFFSGWDPNSPELHSYVDSVLYAAVLPRHSLDEQQILVLKLKDTVPENYDFATSVKWLIMTVSRLQMEQGTQPGFILVYDGTGYTFSHVLRNPLSLVKNYIQFGENASSIRVTEIHFINSSSIVKKMINLLKPLLDKDLMKMMTIHTSAEAFFKNIPPTRVPEDYGGTAQTMAELHKENVDQMKKARLEMLGQEKLCGNDIKKEATKKKSEKKIETSFRHLELD</sequence>
<dbReference type="PROSITE" id="PS50191">
    <property type="entry name" value="CRAL_TRIO"/>
    <property type="match status" value="1"/>
</dbReference>
<dbReference type="InterPro" id="IPR036865">
    <property type="entry name" value="CRAL-TRIO_dom_sf"/>
</dbReference>
<dbReference type="SMART" id="SM00516">
    <property type="entry name" value="SEC14"/>
    <property type="match status" value="1"/>
</dbReference>
<feature type="domain" description="CRAL-TRIO" evidence="2">
    <location>
        <begin position="90"/>
        <end position="250"/>
    </location>
</feature>